<evidence type="ECO:0000313" key="1">
    <source>
        <dbReference type="EMBL" id="ORY03492.1"/>
    </source>
</evidence>
<dbReference type="OrthoDB" id="3741380at2759"/>
<dbReference type="AlphaFoldDB" id="A0A1Y1YZM1"/>
<sequence length="278" mass="29962">MAPTTTTTNQHTHALLPLLPPELRNEIYAYVSDPAPRTAASGSSFALPFQQKVFTHPRISTTTIILAQSGAGNGLLALSRYAVAEAAEYRSWLLAHGLEVRIRVVFCADLRMWRLEDWKKQMQTHLRKLVKGYGFLASVRRWSVEVVWEPVGSGLADRNAKKMPGVGDVVPGLVECLLGVRDGLAREKGRVEVVLGLGERVGVDAVLGQKTVGLAGFLEGLAGLEGVVTGVVKVGVMEVVGWKDGKAEGLAKELTKGDSFRGDFVLGCLEECGVKKEG</sequence>
<accession>A0A1Y1YZM1</accession>
<name>A0A1Y1YZM1_9PLEO</name>
<organism evidence="1 2">
    <name type="scientific">Clohesyomyces aquaticus</name>
    <dbReference type="NCBI Taxonomy" id="1231657"/>
    <lineage>
        <taxon>Eukaryota</taxon>
        <taxon>Fungi</taxon>
        <taxon>Dikarya</taxon>
        <taxon>Ascomycota</taxon>
        <taxon>Pezizomycotina</taxon>
        <taxon>Dothideomycetes</taxon>
        <taxon>Pleosporomycetidae</taxon>
        <taxon>Pleosporales</taxon>
        <taxon>Lindgomycetaceae</taxon>
        <taxon>Clohesyomyces</taxon>
    </lineage>
</organism>
<dbReference type="Proteomes" id="UP000193144">
    <property type="component" value="Unassembled WGS sequence"/>
</dbReference>
<keyword evidence="2" id="KW-1185">Reference proteome</keyword>
<protein>
    <submittedName>
        <fullName evidence="1">Uncharacterized protein</fullName>
    </submittedName>
</protein>
<reference evidence="1 2" key="1">
    <citation type="submission" date="2016-07" db="EMBL/GenBank/DDBJ databases">
        <title>Pervasive Adenine N6-methylation of Active Genes in Fungi.</title>
        <authorList>
            <consortium name="DOE Joint Genome Institute"/>
            <person name="Mondo S.J."/>
            <person name="Dannebaum R.O."/>
            <person name="Kuo R.C."/>
            <person name="Labutti K."/>
            <person name="Haridas S."/>
            <person name="Kuo A."/>
            <person name="Salamov A."/>
            <person name="Ahrendt S.R."/>
            <person name="Lipzen A."/>
            <person name="Sullivan W."/>
            <person name="Andreopoulos W.B."/>
            <person name="Clum A."/>
            <person name="Lindquist E."/>
            <person name="Daum C."/>
            <person name="Ramamoorthy G.K."/>
            <person name="Gryganskyi A."/>
            <person name="Culley D."/>
            <person name="Magnuson J.K."/>
            <person name="James T.Y."/>
            <person name="O'Malley M.A."/>
            <person name="Stajich J.E."/>
            <person name="Spatafora J.W."/>
            <person name="Visel A."/>
            <person name="Grigoriev I.V."/>
        </authorList>
    </citation>
    <scope>NUCLEOTIDE SEQUENCE [LARGE SCALE GENOMIC DNA]</scope>
    <source>
        <strain evidence="1 2">CBS 115471</strain>
    </source>
</reference>
<proteinExistence type="predicted"/>
<dbReference type="EMBL" id="MCFA01000146">
    <property type="protein sequence ID" value="ORY03492.1"/>
    <property type="molecule type" value="Genomic_DNA"/>
</dbReference>
<comment type="caution">
    <text evidence="1">The sequence shown here is derived from an EMBL/GenBank/DDBJ whole genome shotgun (WGS) entry which is preliminary data.</text>
</comment>
<evidence type="ECO:0000313" key="2">
    <source>
        <dbReference type="Proteomes" id="UP000193144"/>
    </source>
</evidence>
<gene>
    <name evidence="1" type="ORF">BCR34DRAFT_605229</name>
</gene>